<sequence>MQTKSEYDMRQTADSAYGTARTSTFTNTTEGYDAAAARMKELNKPLWTKLWKLVTGSLNFYRVHMLYIILTPLIMSGIFYAGNTQYHIDYIDSLFLCVSAMTVTGLATNNLSTLSGFQQAVLFVQMIMGNIIAISMVMILVRQHFFRQEFRHIIEARRQAELEAARHSEGGMQSPLSRLRRFSQSITHNPMVHRQQTAPAPPPPPPDIRLRWGDLFRTSAPPSANNSPRHSIDESRAARSDDSHRSSPSSLDKSQRLARHTENGTPQRPRMPEHQQSMGKAGKKKGKGWKGTKLRTDMIKRVEGGGLGLINPMGWYHSPPDGGEDVMAPRESFELDGPRVMHDSPRALDPIITNADDMATMNHHGMTDQVIPLVESPTELSGVNPVHSRDHHSPLQHPATPEQRRASEPNNHLSINGAAMDEKFPRTKTIAFDENIERDKPQRGSGAGLAGNSNYAYPSYARTTGYMPRTGTIRSMNPGSALQMDRTLTRRTVAGSASGGRILPLSSTMNSAGMPRTMTINQTAKHTGFGGFPTPLALLRAGFDTFFPKQSEKLQRTFTMQRTLSNPGSASNGEVKEVGYISFDAGPYIALNKGYDDILRSQYKYVPAYWFTAFQSVSAFSNTGMSLCDQSMVPFLSAYLLGFAIFFLIFAGNTAFPIFLRCIIWTCYRASPIGSRIRETLQFLLDHPRRCFIYLFPRTQTWFLFLVMVTLTTTDFVCFLVLDIGNPVIEAIPIGQRVAAAFFQSAAVRAAGFGFVPLNSLAPAVKYPIAMSVRSTNVYEEKSLGVFNDDPDEEEPQDQGPEAITKYLGWHARRQLAFDVWWLATALWLVCIIERGQINNEANSSWFSIFNIIFELVSAYGTVGLSLGVGYDNFSLVGAMRPLSKVVFILVMIRGRHRGLPVAIDRAVMLPKDLKQVEEKQFEDETDRLTRRATRRSSLVASSTHPGSPRPLPFDPPTQPTLTHIRSRSNATDIVPPSKRSESAVDDADGPPLRSVTSPGLPERSFSLNRGRKGRSNSAESQNEEPPQSFSGLGIDMPPDDFSLNASPSAEGTHHDASFAPGSSYSARFDAPGAGLDAQGAPRSLGTLKESAFSRHPSMS</sequence>
<reference evidence="1" key="1">
    <citation type="submission" date="2023-04" db="EMBL/GenBank/DDBJ databases">
        <title>Draft Genome sequencing of Naganishia species isolated from polar environments using Oxford Nanopore Technology.</title>
        <authorList>
            <person name="Leo P."/>
            <person name="Venkateswaran K."/>
        </authorList>
    </citation>
    <scope>NUCLEOTIDE SEQUENCE</scope>
    <source>
        <strain evidence="1">MNA-CCFEE 5423</strain>
    </source>
</reference>
<dbReference type="Proteomes" id="UP001227268">
    <property type="component" value="Unassembled WGS sequence"/>
</dbReference>
<name>A0ACC2V094_9TREE</name>
<keyword evidence="2" id="KW-1185">Reference proteome</keyword>
<proteinExistence type="predicted"/>
<protein>
    <submittedName>
        <fullName evidence="1">Uncharacterized protein</fullName>
    </submittedName>
</protein>
<organism evidence="1 2">
    <name type="scientific">Naganishia friedmannii</name>
    <dbReference type="NCBI Taxonomy" id="89922"/>
    <lineage>
        <taxon>Eukaryota</taxon>
        <taxon>Fungi</taxon>
        <taxon>Dikarya</taxon>
        <taxon>Basidiomycota</taxon>
        <taxon>Agaricomycotina</taxon>
        <taxon>Tremellomycetes</taxon>
        <taxon>Filobasidiales</taxon>
        <taxon>Filobasidiaceae</taxon>
        <taxon>Naganishia</taxon>
    </lineage>
</organism>
<comment type="caution">
    <text evidence="1">The sequence shown here is derived from an EMBL/GenBank/DDBJ whole genome shotgun (WGS) entry which is preliminary data.</text>
</comment>
<evidence type="ECO:0000313" key="1">
    <source>
        <dbReference type="EMBL" id="KAJ9092436.1"/>
    </source>
</evidence>
<accession>A0ACC2V094</accession>
<evidence type="ECO:0000313" key="2">
    <source>
        <dbReference type="Proteomes" id="UP001227268"/>
    </source>
</evidence>
<gene>
    <name evidence="1" type="ORF">QFC21_006818</name>
</gene>
<dbReference type="EMBL" id="JASBWT010000038">
    <property type="protein sequence ID" value="KAJ9092436.1"/>
    <property type="molecule type" value="Genomic_DNA"/>
</dbReference>